<keyword evidence="3" id="KW-1185">Reference proteome</keyword>
<dbReference type="Proteomes" id="UP001336122">
    <property type="component" value="Unassembled WGS sequence"/>
</dbReference>
<dbReference type="CDD" id="cd04301">
    <property type="entry name" value="NAT_SF"/>
    <property type="match status" value="1"/>
</dbReference>
<dbReference type="Gene3D" id="3.40.630.30">
    <property type="match status" value="1"/>
</dbReference>
<dbReference type="SUPFAM" id="SSF55729">
    <property type="entry name" value="Acyl-CoA N-acyltransferases (Nat)"/>
    <property type="match status" value="1"/>
</dbReference>
<dbReference type="RefSeq" id="WP_000154031.1">
    <property type="nucleotide sequence ID" value="NZ_JARTIK010000032.1"/>
</dbReference>
<feature type="domain" description="N-acetyltransferase" evidence="1">
    <location>
        <begin position="1"/>
        <end position="175"/>
    </location>
</feature>
<reference evidence="2 3" key="1">
    <citation type="submission" date="2023-03" db="EMBL/GenBank/DDBJ databases">
        <title>Bacillus Genome Sequencing.</title>
        <authorList>
            <person name="Dunlap C."/>
        </authorList>
    </citation>
    <scope>NUCLEOTIDE SEQUENCE [LARGE SCALE GENOMIC DNA]</scope>
    <source>
        <strain evidence="2 3">NRS-319</strain>
    </source>
</reference>
<gene>
    <name evidence="2" type="ORF">P9485_26050</name>
</gene>
<dbReference type="InterPro" id="IPR016181">
    <property type="entry name" value="Acyl_CoA_acyltransferase"/>
</dbReference>
<dbReference type="PROSITE" id="PS51186">
    <property type="entry name" value="GNAT"/>
    <property type="match status" value="1"/>
</dbReference>
<name>A0ABU6PIX5_9BACI</name>
<dbReference type="Pfam" id="PF00583">
    <property type="entry name" value="Acetyltransf_1"/>
    <property type="match status" value="1"/>
</dbReference>
<accession>A0ABU6PIX5</accession>
<evidence type="ECO:0000313" key="2">
    <source>
        <dbReference type="EMBL" id="MED4681203.1"/>
    </source>
</evidence>
<evidence type="ECO:0000259" key="1">
    <source>
        <dbReference type="PROSITE" id="PS51186"/>
    </source>
</evidence>
<organism evidence="2 3">
    <name type="scientific">Bacillus nitratireducens</name>
    <dbReference type="NCBI Taxonomy" id="2026193"/>
    <lineage>
        <taxon>Bacteria</taxon>
        <taxon>Bacillati</taxon>
        <taxon>Bacillota</taxon>
        <taxon>Bacilli</taxon>
        <taxon>Bacillales</taxon>
        <taxon>Bacillaceae</taxon>
        <taxon>Bacillus</taxon>
        <taxon>Bacillus cereus group</taxon>
    </lineage>
</organism>
<proteinExistence type="predicted"/>
<comment type="caution">
    <text evidence="2">The sequence shown here is derived from an EMBL/GenBank/DDBJ whole genome shotgun (WGS) entry which is preliminary data.</text>
</comment>
<protein>
    <submittedName>
        <fullName evidence="2">GNAT family N-acetyltransferase</fullName>
    </submittedName>
</protein>
<sequence>MTILPIRKDEAIIINMAKLYCKVFDKRNFDEMVERITRHMGYTDFKGVLAINDENEVIGFTYGYRSLEGYYYNQLMRKSLNLEQVDQWLEDCFEFVELAVHPEYRNEGLGTKLHNELLEGVPNRTSVLTTQINNEKARSLYAKLDWVNVLEPFHPSKDDVPYVIMGKVLKTKVNK</sequence>
<evidence type="ECO:0000313" key="3">
    <source>
        <dbReference type="Proteomes" id="UP001336122"/>
    </source>
</evidence>
<dbReference type="EMBL" id="JARTIK010000032">
    <property type="protein sequence ID" value="MED4681203.1"/>
    <property type="molecule type" value="Genomic_DNA"/>
</dbReference>
<dbReference type="InterPro" id="IPR000182">
    <property type="entry name" value="GNAT_dom"/>
</dbReference>